<dbReference type="AlphaFoldDB" id="A0A8E2AYD1"/>
<protein>
    <submittedName>
        <fullName evidence="2">Acyl-CoA N-acyltransferase</fullName>
    </submittedName>
</protein>
<evidence type="ECO:0000313" key="3">
    <source>
        <dbReference type="Proteomes" id="UP000250043"/>
    </source>
</evidence>
<feature type="non-terminal residue" evidence="2">
    <location>
        <position position="1"/>
    </location>
</feature>
<dbReference type="EMBL" id="KV722363">
    <property type="protein sequence ID" value="OCH92826.1"/>
    <property type="molecule type" value="Genomic_DNA"/>
</dbReference>
<sequence>DSVQIRKITAEQTVPLRHSVLWPNHPVSHVLLPDDAAGLHLGAFLPSEDAPVAVVSVFKEPIPQSGKVDTLLQAARFRKLACDPAHRRRGIGSKLLEHVFSLAQSELGCDVVWCDARVSTQGWYERKGMCPFGEIFYKDGLPYIRMRSP</sequence>
<dbReference type="Proteomes" id="UP000250043">
    <property type="component" value="Unassembled WGS sequence"/>
</dbReference>
<name>A0A8E2AYD1_9APHY</name>
<evidence type="ECO:0000313" key="2">
    <source>
        <dbReference type="EMBL" id="OCH92826.1"/>
    </source>
</evidence>
<gene>
    <name evidence="2" type="ORF">OBBRIDRAFT_726097</name>
</gene>
<organism evidence="2 3">
    <name type="scientific">Obba rivulosa</name>
    <dbReference type="NCBI Taxonomy" id="1052685"/>
    <lineage>
        <taxon>Eukaryota</taxon>
        <taxon>Fungi</taxon>
        <taxon>Dikarya</taxon>
        <taxon>Basidiomycota</taxon>
        <taxon>Agaricomycotina</taxon>
        <taxon>Agaricomycetes</taxon>
        <taxon>Polyporales</taxon>
        <taxon>Gelatoporiaceae</taxon>
        <taxon>Obba</taxon>
    </lineage>
</organism>
<evidence type="ECO:0000259" key="1">
    <source>
        <dbReference type="PROSITE" id="PS51186"/>
    </source>
</evidence>
<accession>A0A8E2AYD1</accession>
<dbReference type="CDD" id="cd04301">
    <property type="entry name" value="NAT_SF"/>
    <property type="match status" value="1"/>
</dbReference>
<dbReference type="InterPro" id="IPR016181">
    <property type="entry name" value="Acyl_CoA_acyltransferase"/>
</dbReference>
<keyword evidence="2" id="KW-0012">Acyltransferase</keyword>
<reference evidence="2 3" key="1">
    <citation type="submission" date="2016-07" db="EMBL/GenBank/DDBJ databases">
        <title>Draft genome of the white-rot fungus Obba rivulosa 3A-2.</title>
        <authorList>
            <consortium name="DOE Joint Genome Institute"/>
            <person name="Miettinen O."/>
            <person name="Riley R."/>
            <person name="Acob R."/>
            <person name="Barry K."/>
            <person name="Cullen D."/>
            <person name="De Vries R."/>
            <person name="Hainaut M."/>
            <person name="Hatakka A."/>
            <person name="Henrissat B."/>
            <person name="Hilden K."/>
            <person name="Kuo R."/>
            <person name="Labutti K."/>
            <person name="Lipzen A."/>
            <person name="Makela M.R."/>
            <person name="Sandor L."/>
            <person name="Spatafora J.W."/>
            <person name="Grigoriev I.V."/>
            <person name="Hibbett D.S."/>
        </authorList>
    </citation>
    <scope>NUCLEOTIDE SEQUENCE [LARGE SCALE GENOMIC DNA]</scope>
    <source>
        <strain evidence="2 3">3A-2</strain>
    </source>
</reference>
<keyword evidence="2" id="KW-0808">Transferase</keyword>
<proteinExistence type="predicted"/>
<dbReference type="OrthoDB" id="410198at2759"/>
<dbReference type="InterPro" id="IPR000182">
    <property type="entry name" value="GNAT_dom"/>
</dbReference>
<dbReference type="Gene3D" id="3.40.630.30">
    <property type="match status" value="1"/>
</dbReference>
<dbReference type="SUPFAM" id="SSF55729">
    <property type="entry name" value="Acyl-CoA N-acyltransferases (Nat)"/>
    <property type="match status" value="1"/>
</dbReference>
<dbReference type="GO" id="GO:0016747">
    <property type="term" value="F:acyltransferase activity, transferring groups other than amino-acyl groups"/>
    <property type="evidence" value="ECO:0007669"/>
    <property type="project" value="InterPro"/>
</dbReference>
<dbReference type="Pfam" id="PF13508">
    <property type="entry name" value="Acetyltransf_7"/>
    <property type="match status" value="1"/>
</dbReference>
<feature type="domain" description="N-acetyltransferase" evidence="1">
    <location>
        <begin position="3"/>
        <end position="149"/>
    </location>
</feature>
<keyword evidence="3" id="KW-1185">Reference proteome</keyword>
<dbReference type="PROSITE" id="PS51186">
    <property type="entry name" value="GNAT"/>
    <property type="match status" value="1"/>
</dbReference>